<evidence type="ECO:0000256" key="1">
    <source>
        <dbReference type="SAM" id="MobiDB-lite"/>
    </source>
</evidence>
<feature type="transmembrane region" description="Helical" evidence="2">
    <location>
        <begin position="487"/>
        <end position="508"/>
    </location>
</feature>
<dbReference type="KEGG" id="jli:EXU32_06570"/>
<feature type="transmembrane region" description="Helical" evidence="2">
    <location>
        <begin position="225"/>
        <end position="256"/>
    </location>
</feature>
<reference evidence="3 4" key="1">
    <citation type="submission" date="2019-02" db="EMBL/GenBank/DDBJ databases">
        <title>Genomic data mining of an Antarctic deep-sea actinobacterium, Janibacterlimosus P3-3-X1.</title>
        <authorList>
            <person name="Liao L."/>
            <person name="Chen B."/>
        </authorList>
    </citation>
    <scope>NUCLEOTIDE SEQUENCE [LARGE SCALE GENOMIC DNA]</scope>
    <source>
        <strain evidence="3 4">P3-3-X1</strain>
    </source>
</reference>
<feature type="transmembrane region" description="Helical" evidence="2">
    <location>
        <begin position="413"/>
        <end position="440"/>
    </location>
</feature>
<proteinExistence type="predicted"/>
<keyword evidence="2" id="KW-0472">Membrane</keyword>
<sequence length="559" mass="57981">MSMSATFASMRWTIIRHGPHDERGFGLVVGLVAASGVIVLAALGLSGALHPSWLTVGIFFFGVTWLLGPILVPGSSPTLDPQWFRTLPRRPRRIARELAPSEAISVGTVITAVALSSFIVVAALHGPVAVIVATLAVALQLVFLLWLGRCAAAVVAGLLRSTAGTWMAAVQMSVLLAISFAGWVPIAAVVLPNLGEGGTELITPSIAGAVPIGIERVLLSLPTGWGLAAVLAATSSAPLITVAMPLLGLLVGVLVLRSLWIGLTARVLRHPPARTKSNVIARSTASSRRPRTGGPTRAVMTREIKTWFRDPHRRLGMIHAWITPLFMVALVAPTSWSWALPFIGIMAAVLGAMVAVNTYALDGTALWQLLTTPGAISADVRGRQLAWLLLFGIPTLALTLALCLISQSPLSAIAFGMTVAAIGAACGSAPLLGVLMPAIGADARDRVSSTSRTGNPAGAQYTAFAAVVAAALVPALLINLIGAELLWVVNTIAGVVVSAGAVTGLAVLTRSRLRRSGPALLGAMESGDISQLRNRPSTSKSARRSQCASQTGPFIGGRS</sequence>
<protein>
    <recommendedName>
        <fullName evidence="5">ABC-2 type transport system permease protein</fullName>
    </recommendedName>
</protein>
<feature type="transmembrane region" description="Helical" evidence="2">
    <location>
        <begin position="461"/>
        <end position="481"/>
    </location>
</feature>
<evidence type="ECO:0000313" key="4">
    <source>
        <dbReference type="Proteomes" id="UP000290408"/>
    </source>
</evidence>
<evidence type="ECO:0008006" key="5">
    <source>
        <dbReference type="Google" id="ProtNLM"/>
    </source>
</evidence>
<keyword evidence="4" id="KW-1185">Reference proteome</keyword>
<dbReference type="RefSeq" id="WP_130629171.1">
    <property type="nucleotide sequence ID" value="NZ_CP036164.1"/>
</dbReference>
<feature type="transmembrane region" description="Helical" evidence="2">
    <location>
        <begin position="52"/>
        <end position="72"/>
    </location>
</feature>
<keyword evidence="2" id="KW-0812">Transmembrane</keyword>
<feature type="transmembrane region" description="Helical" evidence="2">
    <location>
        <begin position="130"/>
        <end position="159"/>
    </location>
</feature>
<feature type="transmembrane region" description="Helical" evidence="2">
    <location>
        <begin position="103"/>
        <end position="124"/>
    </location>
</feature>
<organism evidence="3 4">
    <name type="scientific">Janibacter limosus</name>
    <dbReference type="NCBI Taxonomy" id="53458"/>
    <lineage>
        <taxon>Bacteria</taxon>
        <taxon>Bacillati</taxon>
        <taxon>Actinomycetota</taxon>
        <taxon>Actinomycetes</taxon>
        <taxon>Micrococcales</taxon>
        <taxon>Intrasporangiaceae</taxon>
        <taxon>Janibacter</taxon>
    </lineage>
</organism>
<feature type="transmembrane region" description="Helical" evidence="2">
    <location>
        <begin position="166"/>
        <end position="191"/>
    </location>
</feature>
<dbReference type="OrthoDB" id="2955510at2"/>
<dbReference type="EMBL" id="CP036164">
    <property type="protein sequence ID" value="QBF45941.1"/>
    <property type="molecule type" value="Genomic_DNA"/>
</dbReference>
<gene>
    <name evidence="3" type="ORF">EXU32_06570</name>
</gene>
<feature type="transmembrane region" description="Helical" evidence="2">
    <location>
        <begin position="385"/>
        <end position="407"/>
    </location>
</feature>
<evidence type="ECO:0000313" key="3">
    <source>
        <dbReference type="EMBL" id="QBF45941.1"/>
    </source>
</evidence>
<feature type="transmembrane region" description="Helical" evidence="2">
    <location>
        <begin position="25"/>
        <end position="46"/>
    </location>
</feature>
<keyword evidence="2" id="KW-1133">Transmembrane helix</keyword>
<feature type="transmembrane region" description="Helical" evidence="2">
    <location>
        <begin position="315"/>
        <end position="332"/>
    </location>
</feature>
<evidence type="ECO:0000256" key="2">
    <source>
        <dbReference type="SAM" id="Phobius"/>
    </source>
</evidence>
<name>A0A4P6MQR2_9MICO</name>
<accession>A0A4P6MQR2</accession>
<feature type="transmembrane region" description="Helical" evidence="2">
    <location>
        <begin position="338"/>
        <end position="360"/>
    </location>
</feature>
<feature type="compositionally biased region" description="Polar residues" evidence="1">
    <location>
        <begin position="529"/>
        <end position="552"/>
    </location>
</feature>
<feature type="region of interest" description="Disordered" evidence="1">
    <location>
        <begin position="529"/>
        <end position="559"/>
    </location>
</feature>
<dbReference type="AlphaFoldDB" id="A0A4P6MQR2"/>
<dbReference type="Proteomes" id="UP000290408">
    <property type="component" value="Chromosome"/>
</dbReference>